<evidence type="ECO:0000256" key="1">
    <source>
        <dbReference type="SAM" id="Phobius"/>
    </source>
</evidence>
<reference evidence="2" key="2">
    <citation type="journal article" date="2021" name="Genome Biol. Evol.">
        <title>Developing a high-quality reference genome for a parasitic bivalve with doubly uniparental inheritance (Bivalvia: Unionida).</title>
        <authorList>
            <person name="Smith C.H."/>
        </authorList>
    </citation>
    <scope>NUCLEOTIDE SEQUENCE</scope>
    <source>
        <strain evidence="2">CHS0354</strain>
        <tissue evidence="2">Mantle</tissue>
    </source>
</reference>
<name>A0AAE0SCV7_9BIVA</name>
<keyword evidence="3" id="KW-1185">Reference proteome</keyword>
<reference evidence="2" key="1">
    <citation type="journal article" date="2021" name="Genome Biol. Evol.">
        <title>A High-Quality Reference Genome for a Parasitic Bivalve with Doubly Uniparental Inheritance (Bivalvia: Unionida).</title>
        <authorList>
            <person name="Smith C.H."/>
        </authorList>
    </citation>
    <scope>NUCLEOTIDE SEQUENCE</scope>
    <source>
        <strain evidence="2">CHS0354</strain>
    </source>
</reference>
<feature type="transmembrane region" description="Helical" evidence="1">
    <location>
        <begin position="6"/>
        <end position="30"/>
    </location>
</feature>
<sequence length="82" mass="10102">YIILYYIILYYIILYYIILYYIILYYHRIFEYAEGQHRIYGIINNKELHQLLQLIFALSLTLWHSLAYVFFYTLLSPVCCGQ</sequence>
<keyword evidence="1" id="KW-0812">Transmembrane</keyword>
<comment type="caution">
    <text evidence="2">The sequence shown here is derived from an EMBL/GenBank/DDBJ whole genome shotgun (WGS) entry which is preliminary data.</text>
</comment>
<gene>
    <name evidence="2" type="ORF">CHS0354_021038</name>
</gene>
<evidence type="ECO:0000313" key="3">
    <source>
        <dbReference type="Proteomes" id="UP001195483"/>
    </source>
</evidence>
<reference evidence="2" key="3">
    <citation type="submission" date="2023-05" db="EMBL/GenBank/DDBJ databases">
        <authorList>
            <person name="Smith C.H."/>
        </authorList>
    </citation>
    <scope>NUCLEOTIDE SEQUENCE</scope>
    <source>
        <strain evidence="2">CHS0354</strain>
        <tissue evidence="2">Mantle</tissue>
    </source>
</reference>
<dbReference type="EMBL" id="JAEAOA010001293">
    <property type="protein sequence ID" value="KAK3589717.1"/>
    <property type="molecule type" value="Genomic_DNA"/>
</dbReference>
<feature type="non-terminal residue" evidence="2">
    <location>
        <position position="1"/>
    </location>
</feature>
<keyword evidence="1" id="KW-0472">Membrane</keyword>
<dbReference type="AlphaFoldDB" id="A0AAE0SCV7"/>
<feature type="transmembrane region" description="Helical" evidence="1">
    <location>
        <begin position="51"/>
        <end position="75"/>
    </location>
</feature>
<keyword evidence="1" id="KW-1133">Transmembrane helix</keyword>
<protein>
    <submittedName>
        <fullName evidence="2">Uncharacterized protein</fullName>
    </submittedName>
</protein>
<accession>A0AAE0SCV7</accession>
<proteinExistence type="predicted"/>
<organism evidence="2 3">
    <name type="scientific">Potamilus streckersoni</name>
    <dbReference type="NCBI Taxonomy" id="2493646"/>
    <lineage>
        <taxon>Eukaryota</taxon>
        <taxon>Metazoa</taxon>
        <taxon>Spiralia</taxon>
        <taxon>Lophotrochozoa</taxon>
        <taxon>Mollusca</taxon>
        <taxon>Bivalvia</taxon>
        <taxon>Autobranchia</taxon>
        <taxon>Heteroconchia</taxon>
        <taxon>Palaeoheterodonta</taxon>
        <taxon>Unionida</taxon>
        <taxon>Unionoidea</taxon>
        <taxon>Unionidae</taxon>
        <taxon>Ambleminae</taxon>
        <taxon>Lampsilini</taxon>
        <taxon>Potamilus</taxon>
    </lineage>
</organism>
<evidence type="ECO:0000313" key="2">
    <source>
        <dbReference type="EMBL" id="KAK3589717.1"/>
    </source>
</evidence>
<dbReference type="Proteomes" id="UP001195483">
    <property type="component" value="Unassembled WGS sequence"/>
</dbReference>